<evidence type="ECO:0000313" key="2">
    <source>
        <dbReference type="Proteomes" id="UP001157502"/>
    </source>
</evidence>
<evidence type="ECO:0000313" key="1">
    <source>
        <dbReference type="EMBL" id="KAJ8013454.1"/>
    </source>
</evidence>
<organism evidence="1 2">
    <name type="scientific">Dallia pectoralis</name>
    <name type="common">Alaska blackfish</name>
    <dbReference type="NCBI Taxonomy" id="75939"/>
    <lineage>
        <taxon>Eukaryota</taxon>
        <taxon>Metazoa</taxon>
        <taxon>Chordata</taxon>
        <taxon>Craniata</taxon>
        <taxon>Vertebrata</taxon>
        <taxon>Euteleostomi</taxon>
        <taxon>Actinopterygii</taxon>
        <taxon>Neopterygii</taxon>
        <taxon>Teleostei</taxon>
        <taxon>Protacanthopterygii</taxon>
        <taxon>Esociformes</taxon>
        <taxon>Umbridae</taxon>
        <taxon>Dallia</taxon>
    </lineage>
</organism>
<accession>A0ACC2HBS2</accession>
<proteinExistence type="predicted"/>
<dbReference type="Proteomes" id="UP001157502">
    <property type="component" value="Chromosome 3"/>
</dbReference>
<reference evidence="1" key="1">
    <citation type="submission" date="2021-05" db="EMBL/GenBank/DDBJ databases">
        <authorList>
            <person name="Pan Q."/>
            <person name="Jouanno E."/>
            <person name="Zahm M."/>
            <person name="Klopp C."/>
            <person name="Cabau C."/>
            <person name="Louis A."/>
            <person name="Berthelot C."/>
            <person name="Parey E."/>
            <person name="Roest Crollius H."/>
            <person name="Montfort J."/>
            <person name="Robinson-Rechavi M."/>
            <person name="Bouchez O."/>
            <person name="Lampietro C."/>
            <person name="Lopez Roques C."/>
            <person name="Donnadieu C."/>
            <person name="Postlethwait J."/>
            <person name="Bobe J."/>
            <person name="Dillon D."/>
            <person name="Chandos A."/>
            <person name="von Hippel F."/>
            <person name="Guiguen Y."/>
        </authorList>
    </citation>
    <scope>NUCLEOTIDE SEQUENCE</scope>
    <source>
        <strain evidence="1">YG-Jan2019</strain>
    </source>
</reference>
<name>A0ACC2HBS2_DALPE</name>
<dbReference type="EMBL" id="CM055730">
    <property type="protein sequence ID" value="KAJ8013454.1"/>
    <property type="molecule type" value="Genomic_DNA"/>
</dbReference>
<sequence length="591" mass="65825">MGSWCESTSDLDEDLPVYDFLKPGRMLSHAFQSHTTQPDLLVLDSSDAEMPISSSPVSGAERAVVHQDVGVGWRVADVMMISSEEDELGAPDIPLALRLKQKDLNPPSSFLNNVENNKHSSADPHYGLGLLAPNGHPKCQTIFTSIQAHGHLRMENAGGKVSGLFDLKEPAVSQLCPPMKPSSWDWSTSTSPDKQEPYKRTANAIQASREELLRRELLRREPRKRQQVDKEAHRPDQGRQKLAKKTLAEAVKAMRPEECIKYIVVAVDPALLQLECGGSLLTALQALGCSCCVEKQPIPNSVSWVRRTTNIQTGGVMCIPEAQIVMQVPVDDFINLIYRYTQEQSGGAANCSPCLTSWIQGLMALNPGKNLCLVVIDLEKYFRSQNSQSQKKFRNAVLGEEQAKGKPSGKRSRKKDGVEVLPAVSRVEVEEAVVQLQIHTQVQVHFLSAWKDFSDHITMTTKAVAEAPFKREREETGFSFYLESDWAGGHKVDRAGKGLLQVWKRQIQQLNRVSADMASAILAAYPSPQLLYQEYRHCKSEREKLFLLSDILIRRGEGVTSTTRRVGPELSKRLCLMMTSADPHKTLDSTF</sequence>
<comment type="caution">
    <text evidence="1">The sequence shown here is derived from an EMBL/GenBank/DDBJ whole genome shotgun (WGS) entry which is preliminary data.</text>
</comment>
<protein>
    <submittedName>
        <fullName evidence="1">Uncharacterized protein</fullName>
    </submittedName>
</protein>
<keyword evidence="2" id="KW-1185">Reference proteome</keyword>
<gene>
    <name evidence="1" type="ORF">DPEC_G00029960</name>
</gene>